<keyword evidence="1" id="KW-1133">Transmembrane helix</keyword>
<feature type="transmembrane region" description="Helical" evidence="1">
    <location>
        <begin position="424"/>
        <end position="445"/>
    </location>
</feature>
<dbReference type="AlphaFoldDB" id="A0A0G0PA94"/>
<feature type="transmembrane region" description="Helical" evidence="1">
    <location>
        <begin position="108"/>
        <end position="128"/>
    </location>
</feature>
<keyword evidence="1" id="KW-0812">Transmembrane</keyword>
<evidence type="ECO:0000256" key="1">
    <source>
        <dbReference type="SAM" id="Phobius"/>
    </source>
</evidence>
<feature type="transmembrane region" description="Helical" evidence="1">
    <location>
        <begin position="175"/>
        <end position="195"/>
    </location>
</feature>
<feature type="transmembrane region" description="Helical" evidence="1">
    <location>
        <begin position="134"/>
        <end position="155"/>
    </location>
</feature>
<sequence length="591" mass="67167">MQKKVLKKYFIGEINKPAWLLIAIGTIVWSATMVKSGLVYSFGMGFWGANGHDGIWHIALSQSLANGSWQMPIFAGEMLKNYHLGFDLLLAILHKLTFIPIHTLYFQVLPPILAFGIGLFVYLFILSWNNSKTAAWWTTFFVYFGGNWGWLISLIKNNKLGGESMFWSQQSISTLVNPPFALSLLFIFSGLYFLLEGTKAQKNRTQSTIYYLLSTFLFGLLVQIKVYAGILVVSSLFFAGMLSLVNRKGTSLLKVFTGSLILSILFFSPSSRDIGQTLIFKPFWFLETMMTFPDRFGWTRFGEAMVNYKLAGNWLKAIPTYTFAFLLFLFGNLGTRVIGGLWFMVDGWRKLLKPDFVTLIILSIIAVGLFIPLLFIQSGTPWNTIQFSYYSLIFSGFLAGVYLGEVLEKAKKLIDNSMIYHTKIGVVILLIILFTLPTTLSTLWYDYLPSRPPAKISNEELEALIFLRKQQDGTVLTLLYDKVKAEAAIADPPRPLYLYESTAYVSAFSGKPTFLEDEVNLEITGYDWRSRRADLELFLKTPNQEIASNFLGKNNISYIYWVKPMLGPVSEGQKLMTKIFENEEVQIFKVN</sequence>
<accession>A0A0G0PA94</accession>
<name>A0A0G0PA94_9BACT</name>
<gene>
    <name evidence="2" type="ORF">UT08_C0001G0082</name>
</gene>
<protein>
    <recommendedName>
        <fullName evidence="4">Glycosyltransferase RgtA/B/C/D-like domain-containing protein</fullName>
    </recommendedName>
</protein>
<feature type="transmembrane region" description="Helical" evidence="1">
    <location>
        <begin position="323"/>
        <end position="344"/>
    </location>
</feature>
<evidence type="ECO:0000313" key="2">
    <source>
        <dbReference type="EMBL" id="KKQ86216.1"/>
    </source>
</evidence>
<dbReference type="Proteomes" id="UP000034081">
    <property type="component" value="Unassembled WGS sequence"/>
</dbReference>
<comment type="caution">
    <text evidence="2">The sequence shown here is derived from an EMBL/GenBank/DDBJ whole genome shotgun (WGS) entry which is preliminary data.</text>
</comment>
<dbReference type="STRING" id="1618570.UT08_C0001G0082"/>
<feature type="transmembrane region" description="Helical" evidence="1">
    <location>
        <begin position="20"/>
        <end position="42"/>
    </location>
</feature>
<organism evidence="2 3">
    <name type="scientific">Candidatus Woesebacteria bacterium GW2011_GWB1_38_8</name>
    <dbReference type="NCBI Taxonomy" id="1618570"/>
    <lineage>
        <taxon>Bacteria</taxon>
        <taxon>Candidatus Woeseibacteriota</taxon>
    </lineage>
</organism>
<feature type="transmembrane region" description="Helical" evidence="1">
    <location>
        <begin position="356"/>
        <end position="375"/>
    </location>
</feature>
<evidence type="ECO:0000313" key="3">
    <source>
        <dbReference type="Proteomes" id="UP000034081"/>
    </source>
</evidence>
<evidence type="ECO:0008006" key="4">
    <source>
        <dbReference type="Google" id="ProtNLM"/>
    </source>
</evidence>
<dbReference type="EMBL" id="LBVL01000001">
    <property type="protein sequence ID" value="KKQ86216.1"/>
    <property type="molecule type" value="Genomic_DNA"/>
</dbReference>
<keyword evidence="1" id="KW-0472">Membrane</keyword>
<feature type="transmembrane region" description="Helical" evidence="1">
    <location>
        <begin position="251"/>
        <end position="268"/>
    </location>
</feature>
<feature type="transmembrane region" description="Helical" evidence="1">
    <location>
        <begin position="215"/>
        <end position="239"/>
    </location>
</feature>
<feature type="transmembrane region" description="Helical" evidence="1">
    <location>
        <begin position="387"/>
        <end position="404"/>
    </location>
</feature>
<reference evidence="2 3" key="1">
    <citation type="journal article" date="2015" name="Nature">
        <title>rRNA introns, odd ribosomes, and small enigmatic genomes across a large radiation of phyla.</title>
        <authorList>
            <person name="Brown C.T."/>
            <person name="Hug L.A."/>
            <person name="Thomas B.C."/>
            <person name="Sharon I."/>
            <person name="Castelle C.J."/>
            <person name="Singh A."/>
            <person name="Wilkins M.J."/>
            <person name="Williams K.H."/>
            <person name="Banfield J.F."/>
        </authorList>
    </citation>
    <scope>NUCLEOTIDE SEQUENCE [LARGE SCALE GENOMIC DNA]</scope>
</reference>
<proteinExistence type="predicted"/>